<dbReference type="NCBIfam" id="TIGR01951">
    <property type="entry name" value="nusB"/>
    <property type="match status" value="1"/>
</dbReference>
<keyword evidence="9" id="KW-1185">Reference proteome</keyword>
<evidence type="ECO:0000256" key="5">
    <source>
        <dbReference type="ARBA" id="ARBA00023163"/>
    </source>
</evidence>
<gene>
    <name evidence="6 8" type="primary">nusB</name>
    <name evidence="8" type="ORF">CLOHIR_01143</name>
</gene>
<dbReference type="InterPro" id="IPR011605">
    <property type="entry name" value="NusB_fam"/>
</dbReference>
<dbReference type="eggNOG" id="COG0781">
    <property type="taxonomic scope" value="Bacteria"/>
</dbReference>
<dbReference type="Gene3D" id="1.10.940.10">
    <property type="entry name" value="NusB-like"/>
    <property type="match status" value="1"/>
</dbReference>
<sequence>MGFNRVKTVTSREYMMKFIYNLDVVKDDLSDLENKVKEFLVGNEEYIVNRFEELKLQSSNDSDVHESMETEEEIDLENYLNLDYVSNVCKIYEEKHEEIDEAIDKYAKGWSIMTMPKVDVAILRLAIAEIGFIDSIPEKVSINEAIEMAKMYCDDKSPKFINGVLGSYLNDRK</sequence>
<comment type="similarity">
    <text evidence="1 6">Belongs to the NusB family.</text>
</comment>
<evidence type="ECO:0000256" key="4">
    <source>
        <dbReference type="ARBA" id="ARBA00023015"/>
    </source>
</evidence>
<dbReference type="GO" id="GO:0003723">
    <property type="term" value="F:RNA binding"/>
    <property type="evidence" value="ECO:0007669"/>
    <property type="project" value="UniProtKB-UniRule"/>
</dbReference>
<evidence type="ECO:0000259" key="7">
    <source>
        <dbReference type="Pfam" id="PF01029"/>
    </source>
</evidence>
<dbReference type="EMBL" id="ABWP01000048">
    <property type="protein sequence ID" value="EEA85209.1"/>
    <property type="molecule type" value="Genomic_DNA"/>
</dbReference>
<organism evidence="8 9">
    <name type="scientific">Peptacetobacter hiranonis (strain DSM 13275 / JCM 10541 / KCTC 15199 / TO-931)</name>
    <name type="common">Clostridium hiranonis</name>
    <dbReference type="NCBI Taxonomy" id="500633"/>
    <lineage>
        <taxon>Bacteria</taxon>
        <taxon>Bacillati</taxon>
        <taxon>Bacillota</taxon>
        <taxon>Clostridia</taxon>
        <taxon>Peptostreptococcales</taxon>
        <taxon>Peptostreptococcaceae</taxon>
        <taxon>Peptacetobacter</taxon>
    </lineage>
</organism>
<accession>B6FZ39</accession>
<comment type="caution">
    <text evidence="8">The sequence shown here is derived from an EMBL/GenBank/DDBJ whole genome shotgun (WGS) entry which is preliminary data.</text>
</comment>
<dbReference type="PANTHER" id="PTHR11078:SF3">
    <property type="entry name" value="ANTITERMINATION NUSB DOMAIN-CONTAINING PROTEIN"/>
    <property type="match status" value="1"/>
</dbReference>
<dbReference type="OrthoDB" id="9811381at2"/>
<feature type="domain" description="NusB/RsmB/TIM44" evidence="7">
    <location>
        <begin position="53"/>
        <end position="168"/>
    </location>
</feature>
<dbReference type="Proteomes" id="UP000003178">
    <property type="component" value="Unassembled WGS sequence"/>
</dbReference>
<dbReference type="RefSeq" id="WP_006440061.1">
    <property type="nucleotide sequence ID" value="NZ_DS995356.1"/>
</dbReference>
<comment type="function">
    <text evidence="6">Involved in transcription antitermination. Required for transcription of ribosomal RNA (rRNA) genes. Binds specifically to the boxA antiterminator sequence of the ribosomal RNA (rrn) operons.</text>
</comment>
<reference evidence="8 9" key="2">
    <citation type="submission" date="2008-10" db="EMBL/GenBank/DDBJ databases">
        <title>Draft genome sequence of Clostridium hiranonis (DSM 13275).</title>
        <authorList>
            <person name="Sudarsanam P."/>
            <person name="Ley R."/>
            <person name="Guruge J."/>
            <person name="Turnbaugh P.J."/>
            <person name="Mahowald M."/>
            <person name="Liep D."/>
            <person name="Gordon J."/>
        </authorList>
    </citation>
    <scope>NUCLEOTIDE SEQUENCE [LARGE SCALE GENOMIC DNA]</scope>
    <source>
        <strain evidence="8 9">DSM 13275</strain>
    </source>
</reference>
<dbReference type="PANTHER" id="PTHR11078">
    <property type="entry name" value="N UTILIZATION SUBSTANCE PROTEIN B-RELATED"/>
    <property type="match status" value="1"/>
</dbReference>
<dbReference type="SUPFAM" id="SSF48013">
    <property type="entry name" value="NusB-like"/>
    <property type="match status" value="1"/>
</dbReference>
<reference evidence="8 9" key="1">
    <citation type="submission" date="2008-09" db="EMBL/GenBank/DDBJ databases">
        <authorList>
            <person name="Fulton L."/>
            <person name="Clifton S."/>
            <person name="Fulton B."/>
            <person name="Xu J."/>
            <person name="Minx P."/>
            <person name="Pepin K.H."/>
            <person name="Johnson M."/>
            <person name="Thiruvilangam P."/>
            <person name="Bhonagiri V."/>
            <person name="Nash W.E."/>
            <person name="Mardis E.R."/>
            <person name="Wilson R.K."/>
        </authorList>
    </citation>
    <scope>NUCLEOTIDE SEQUENCE [LARGE SCALE GENOMIC DNA]</scope>
    <source>
        <strain evidence="8 9">DSM 13275</strain>
    </source>
</reference>
<dbReference type="HOGENOM" id="CLU_087843_3_1_9"/>
<evidence type="ECO:0000256" key="6">
    <source>
        <dbReference type="HAMAP-Rule" id="MF_00073"/>
    </source>
</evidence>
<dbReference type="STRING" id="500633.CLOHIR_01143"/>
<proteinExistence type="inferred from homology"/>
<dbReference type="AlphaFoldDB" id="B6FZ39"/>
<evidence type="ECO:0000313" key="8">
    <source>
        <dbReference type="EMBL" id="EEA85209.1"/>
    </source>
</evidence>
<protein>
    <recommendedName>
        <fullName evidence="6">Transcription antitermination protein NusB</fullName>
    </recommendedName>
    <alternativeName>
        <fullName evidence="6">Antitermination factor NusB</fullName>
    </alternativeName>
</protein>
<dbReference type="GO" id="GO:0031564">
    <property type="term" value="P:transcription antitermination"/>
    <property type="evidence" value="ECO:0007669"/>
    <property type="project" value="UniProtKB-KW"/>
</dbReference>
<dbReference type="InterPro" id="IPR035926">
    <property type="entry name" value="NusB-like_sf"/>
</dbReference>
<evidence type="ECO:0000256" key="1">
    <source>
        <dbReference type="ARBA" id="ARBA00005952"/>
    </source>
</evidence>
<dbReference type="GO" id="GO:0005829">
    <property type="term" value="C:cytosol"/>
    <property type="evidence" value="ECO:0007669"/>
    <property type="project" value="TreeGrafter"/>
</dbReference>
<keyword evidence="5 6" id="KW-0804">Transcription</keyword>
<dbReference type="InterPro" id="IPR006027">
    <property type="entry name" value="NusB_RsmB_TIM44"/>
</dbReference>
<dbReference type="GO" id="GO:0006353">
    <property type="term" value="P:DNA-templated transcription termination"/>
    <property type="evidence" value="ECO:0007669"/>
    <property type="project" value="UniProtKB-UniRule"/>
</dbReference>
<evidence type="ECO:0000256" key="3">
    <source>
        <dbReference type="ARBA" id="ARBA00022884"/>
    </source>
</evidence>
<evidence type="ECO:0000313" key="9">
    <source>
        <dbReference type="Proteomes" id="UP000003178"/>
    </source>
</evidence>
<name>B6FZ39_PEPHT</name>
<evidence type="ECO:0000256" key="2">
    <source>
        <dbReference type="ARBA" id="ARBA00022814"/>
    </source>
</evidence>
<keyword evidence="2 6" id="KW-0889">Transcription antitermination</keyword>
<keyword evidence="4 6" id="KW-0805">Transcription regulation</keyword>
<keyword evidence="3 6" id="KW-0694">RNA-binding</keyword>
<dbReference type="Pfam" id="PF01029">
    <property type="entry name" value="NusB"/>
    <property type="match status" value="1"/>
</dbReference>
<dbReference type="HAMAP" id="MF_00073">
    <property type="entry name" value="NusB"/>
    <property type="match status" value="1"/>
</dbReference>